<keyword evidence="3" id="KW-1185">Reference proteome</keyword>
<dbReference type="SUPFAM" id="SSF51905">
    <property type="entry name" value="FAD/NAD(P)-binding domain"/>
    <property type="match status" value="1"/>
</dbReference>
<dbReference type="InterPro" id="IPR050407">
    <property type="entry name" value="Geranylgeranyl_reductase"/>
</dbReference>
<dbReference type="InterPro" id="IPR011777">
    <property type="entry name" value="Geranylgeranyl_Rdtase_fam"/>
</dbReference>
<evidence type="ECO:0000259" key="1">
    <source>
        <dbReference type="Pfam" id="PF01494"/>
    </source>
</evidence>
<protein>
    <submittedName>
        <fullName evidence="2">Geranylgeranyl reductase family</fullName>
    </submittedName>
</protein>
<dbReference type="PANTHER" id="PTHR42685">
    <property type="entry name" value="GERANYLGERANYL DIPHOSPHATE REDUCTASE"/>
    <property type="match status" value="1"/>
</dbReference>
<dbReference type="GO" id="GO:0016628">
    <property type="term" value="F:oxidoreductase activity, acting on the CH-CH group of donors, NAD or NADP as acceptor"/>
    <property type="evidence" value="ECO:0007669"/>
    <property type="project" value="InterPro"/>
</dbReference>
<dbReference type="NCBIfam" id="TIGR02032">
    <property type="entry name" value="GG-red-SF"/>
    <property type="match status" value="1"/>
</dbReference>
<feature type="domain" description="FAD-binding" evidence="1">
    <location>
        <begin position="4"/>
        <end position="299"/>
    </location>
</feature>
<proteinExistence type="predicted"/>
<dbReference type="Gene3D" id="3.50.50.60">
    <property type="entry name" value="FAD/NAD(P)-binding domain"/>
    <property type="match status" value="1"/>
</dbReference>
<reference evidence="3" key="2">
    <citation type="journal article" date="2019" name="MicrobiologyOpen">
        <title>High-quality draft genome sequence of Gaiella occulta isolated from a 150 meter deep mineral water borehole and comparison with the genome sequences of other deep-branching lineages of the phylum Actinobacteria.</title>
        <authorList>
            <person name="Severino R."/>
            <person name="Froufe H.J.C."/>
            <person name="Barroso C."/>
            <person name="Albuquerque L."/>
            <person name="Lobo-da-Cunha A."/>
            <person name="da Costa M.S."/>
            <person name="Egas C."/>
        </authorList>
    </citation>
    <scope>NUCLEOTIDE SEQUENCE [LARGE SCALE GENOMIC DNA]</scope>
    <source>
        <strain evidence="3">F2-233</strain>
    </source>
</reference>
<sequence>MERHDVLVVGAGPAGSATAIHLARAGARVLLADRARFPRDKPCGGGLTGRALRQAPCDVSAVVEHVVDRFELRLRFGRSFTRASESPLILMTRRRRLDAYLAEQAQAAGADFRDGSRVDDVEIGRDGVSATVGGVRVHAGAIVGADGANGVVVRSAGLAGGIEHGVALEGNVAWEALPRERYERTAVVELGQPAGGYGWVFPKGDHANLGVGGWGSEGPLLRDHLARLARAHGVAPAALAEVRGHRLPMRRPGRATPAADRVLLVGDAAGLVDPLSGDGMYEAFTSARLAAEAILAEAIGDYPRALAAALDHHAGASWAAKRALDRSPALCFWAARSPGVFGVVAGLLRGDVGHPDEARGLARAPLRLIARRARA</sequence>
<organism evidence="2 3">
    <name type="scientific">Gaiella occulta</name>
    <dbReference type="NCBI Taxonomy" id="1002870"/>
    <lineage>
        <taxon>Bacteria</taxon>
        <taxon>Bacillati</taxon>
        <taxon>Actinomycetota</taxon>
        <taxon>Thermoleophilia</taxon>
        <taxon>Gaiellales</taxon>
        <taxon>Gaiellaceae</taxon>
        <taxon>Gaiella</taxon>
    </lineage>
</organism>
<dbReference type="EMBL" id="QQZY01000008">
    <property type="protein sequence ID" value="RDI73573.1"/>
    <property type="molecule type" value="Genomic_DNA"/>
</dbReference>
<dbReference type="InterPro" id="IPR002938">
    <property type="entry name" value="FAD-bd"/>
</dbReference>
<dbReference type="Pfam" id="PF01494">
    <property type="entry name" value="FAD_binding_3"/>
    <property type="match status" value="1"/>
</dbReference>
<dbReference type="GO" id="GO:0071949">
    <property type="term" value="F:FAD binding"/>
    <property type="evidence" value="ECO:0007669"/>
    <property type="project" value="InterPro"/>
</dbReference>
<accession>A0A7M2YU07</accession>
<dbReference type="InterPro" id="IPR036188">
    <property type="entry name" value="FAD/NAD-bd_sf"/>
</dbReference>
<reference evidence="2 3" key="1">
    <citation type="submission" date="2018-07" db="EMBL/GenBank/DDBJ databases">
        <title>High-quality-draft genome sequence of Gaiella occulta.</title>
        <authorList>
            <person name="Severino R."/>
            <person name="Froufe H.J.C."/>
            <person name="Rainey F.A."/>
            <person name="Barroso C."/>
            <person name="Albuquerque L."/>
            <person name="Lobo-Da-Cunha A."/>
            <person name="Da Costa M.S."/>
            <person name="Egas C."/>
        </authorList>
    </citation>
    <scope>NUCLEOTIDE SEQUENCE [LARGE SCALE GENOMIC DNA]</scope>
    <source>
        <strain evidence="2 3">F2-233</strain>
    </source>
</reference>
<gene>
    <name evidence="2" type="ORF">Gocc_2714</name>
</gene>
<comment type="caution">
    <text evidence="2">The sequence shown here is derived from an EMBL/GenBank/DDBJ whole genome shotgun (WGS) entry which is preliminary data.</text>
</comment>
<evidence type="ECO:0000313" key="2">
    <source>
        <dbReference type="EMBL" id="RDI73573.1"/>
    </source>
</evidence>
<dbReference type="RefSeq" id="WP_114797116.1">
    <property type="nucleotide sequence ID" value="NZ_QQZY01000008.1"/>
</dbReference>
<name>A0A7M2YU07_9ACTN</name>
<dbReference type="AlphaFoldDB" id="A0A7M2YU07"/>
<dbReference type="PRINTS" id="PR00420">
    <property type="entry name" value="RNGMNOXGNASE"/>
</dbReference>
<evidence type="ECO:0000313" key="3">
    <source>
        <dbReference type="Proteomes" id="UP000254134"/>
    </source>
</evidence>
<dbReference type="PANTHER" id="PTHR42685:SF22">
    <property type="entry name" value="CONDITIONED MEDIUM FACTOR RECEPTOR 1"/>
    <property type="match status" value="1"/>
</dbReference>
<dbReference type="OrthoDB" id="9795712at2"/>
<dbReference type="Proteomes" id="UP000254134">
    <property type="component" value="Unassembled WGS sequence"/>
</dbReference>